<feature type="transmembrane region" description="Helical" evidence="6">
    <location>
        <begin position="108"/>
        <end position="129"/>
    </location>
</feature>
<dbReference type="Pfam" id="PF02361">
    <property type="entry name" value="CbiQ"/>
    <property type="match status" value="1"/>
</dbReference>
<protein>
    <submittedName>
        <fullName evidence="7">Cobalt ECF transporter T component CbiQ</fullName>
    </submittedName>
</protein>
<name>A0A9D0Z3N9_9FIRM</name>
<sequence length="258" mass="28634">MGTDRYAYSSRLRRMNPAAKAFLSLLALTLCLIFGGIAPGVFTLLFMGFLTVFWGKIPFRVFFRFLLVPLTFLLLGCLTIGVGLHPADTPVVAAIPVGGKLLGFTQGSILQMLSICSKSMGVMAAVYFLTLTTPMTDLTQGLSRLHIPGLLIELMELIYRFIFVLWETAGQIRTAQESRLGYRGFARSLRSLGMLASMVFLRAWKKADRVYCALESRGYTGTLKTLPEGYEKGTFCYFWAALILSGQVLCYLWEAGIL</sequence>
<keyword evidence="4 6" id="KW-1133">Transmembrane helix</keyword>
<feature type="transmembrane region" description="Helical" evidence="6">
    <location>
        <begin position="21"/>
        <end position="54"/>
    </location>
</feature>
<evidence type="ECO:0000256" key="5">
    <source>
        <dbReference type="ARBA" id="ARBA00023136"/>
    </source>
</evidence>
<feature type="transmembrane region" description="Helical" evidence="6">
    <location>
        <begin position="149"/>
        <end position="166"/>
    </location>
</feature>
<keyword evidence="3 6" id="KW-0812">Transmembrane</keyword>
<comment type="subcellular location">
    <subcellularLocation>
        <location evidence="1">Cell membrane</location>
        <topology evidence="1">Multi-pass membrane protein</topology>
    </subcellularLocation>
</comment>
<organism evidence="7 8">
    <name type="scientific">Candidatus Faecousia excrementigallinarum</name>
    <dbReference type="NCBI Taxonomy" id="2840806"/>
    <lineage>
        <taxon>Bacteria</taxon>
        <taxon>Bacillati</taxon>
        <taxon>Bacillota</taxon>
        <taxon>Clostridia</taxon>
        <taxon>Eubacteriales</taxon>
        <taxon>Oscillospiraceae</taxon>
        <taxon>Faecousia</taxon>
    </lineage>
</organism>
<dbReference type="PANTHER" id="PTHR43723">
    <property type="entry name" value="COBALT TRANSPORT PROTEIN CBIQ"/>
    <property type="match status" value="1"/>
</dbReference>
<evidence type="ECO:0000256" key="4">
    <source>
        <dbReference type="ARBA" id="ARBA00022989"/>
    </source>
</evidence>
<dbReference type="PANTHER" id="PTHR43723:SF1">
    <property type="entry name" value="COBALT TRANSPORT PROTEIN CBIQ"/>
    <property type="match status" value="1"/>
</dbReference>
<dbReference type="AlphaFoldDB" id="A0A9D0Z3N9"/>
<evidence type="ECO:0000256" key="6">
    <source>
        <dbReference type="SAM" id="Phobius"/>
    </source>
</evidence>
<feature type="transmembrane region" description="Helical" evidence="6">
    <location>
        <begin position="237"/>
        <end position="253"/>
    </location>
</feature>
<evidence type="ECO:0000256" key="3">
    <source>
        <dbReference type="ARBA" id="ARBA00022692"/>
    </source>
</evidence>
<dbReference type="GO" id="GO:0006824">
    <property type="term" value="P:cobalt ion transport"/>
    <property type="evidence" value="ECO:0007669"/>
    <property type="project" value="InterPro"/>
</dbReference>
<dbReference type="GO" id="GO:0043190">
    <property type="term" value="C:ATP-binding cassette (ABC) transporter complex"/>
    <property type="evidence" value="ECO:0007669"/>
    <property type="project" value="InterPro"/>
</dbReference>
<reference evidence="7" key="1">
    <citation type="submission" date="2020-10" db="EMBL/GenBank/DDBJ databases">
        <authorList>
            <person name="Gilroy R."/>
        </authorList>
    </citation>
    <scope>NUCLEOTIDE SEQUENCE</scope>
    <source>
        <strain evidence="7">13361</strain>
    </source>
</reference>
<dbReference type="CDD" id="cd16914">
    <property type="entry name" value="EcfT"/>
    <property type="match status" value="1"/>
</dbReference>
<accession>A0A9D0Z3N9</accession>
<dbReference type="Proteomes" id="UP000886796">
    <property type="component" value="Unassembled WGS sequence"/>
</dbReference>
<evidence type="ECO:0000256" key="1">
    <source>
        <dbReference type="ARBA" id="ARBA00004651"/>
    </source>
</evidence>
<dbReference type="EMBL" id="DVFK01000112">
    <property type="protein sequence ID" value="HIQ68502.1"/>
    <property type="molecule type" value="Genomic_DNA"/>
</dbReference>
<dbReference type="InterPro" id="IPR052770">
    <property type="entry name" value="Cobalt_transport_CbiQ"/>
</dbReference>
<evidence type="ECO:0000256" key="2">
    <source>
        <dbReference type="ARBA" id="ARBA00022475"/>
    </source>
</evidence>
<evidence type="ECO:0000313" key="7">
    <source>
        <dbReference type="EMBL" id="HIQ68502.1"/>
    </source>
</evidence>
<gene>
    <name evidence="7" type="primary">cbiQ</name>
    <name evidence="7" type="ORF">IAB74_08355</name>
</gene>
<evidence type="ECO:0000313" key="8">
    <source>
        <dbReference type="Proteomes" id="UP000886796"/>
    </source>
</evidence>
<keyword evidence="2" id="KW-1003">Cell membrane</keyword>
<comment type="caution">
    <text evidence="7">The sequence shown here is derived from an EMBL/GenBank/DDBJ whole genome shotgun (WGS) entry which is preliminary data.</text>
</comment>
<dbReference type="NCBIfam" id="TIGR02454">
    <property type="entry name" value="ECF_T_CbiQ"/>
    <property type="match status" value="1"/>
</dbReference>
<reference evidence="7" key="2">
    <citation type="journal article" date="2021" name="PeerJ">
        <title>Extensive microbial diversity within the chicken gut microbiome revealed by metagenomics and culture.</title>
        <authorList>
            <person name="Gilroy R."/>
            <person name="Ravi A."/>
            <person name="Getino M."/>
            <person name="Pursley I."/>
            <person name="Horton D.L."/>
            <person name="Alikhan N.F."/>
            <person name="Baker D."/>
            <person name="Gharbi K."/>
            <person name="Hall N."/>
            <person name="Watson M."/>
            <person name="Adriaenssens E.M."/>
            <person name="Foster-Nyarko E."/>
            <person name="Jarju S."/>
            <person name="Secka A."/>
            <person name="Antonio M."/>
            <person name="Oren A."/>
            <person name="Chaudhuri R.R."/>
            <person name="La Ragione R."/>
            <person name="Hildebrand F."/>
            <person name="Pallen M.J."/>
        </authorList>
    </citation>
    <scope>NUCLEOTIDE SEQUENCE</scope>
    <source>
        <strain evidence="7">13361</strain>
    </source>
</reference>
<dbReference type="InterPro" id="IPR012809">
    <property type="entry name" value="ECF_CbiQ"/>
</dbReference>
<keyword evidence="5 6" id="KW-0472">Membrane</keyword>
<dbReference type="InterPro" id="IPR003339">
    <property type="entry name" value="ABC/ECF_trnsptr_transmembrane"/>
</dbReference>
<feature type="transmembrane region" description="Helical" evidence="6">
    <location>
        <begin position="66"/>
        <end position="87"/>
    </location>
</feature>
<proteinExistence type="predicted"/>